<keyword evidence="5" id="KW-1185">Reference proteome</keyword>
<feature type="chain" id="PRO_5043960923" evidence="3">
    <location>
        <begin position="26"/>
        <end position="597"/>
    </location>
</feature>
<evidence type="ECO:0000256" key="3">
    <source>
        <dbReference type="SAM" id="SignalP"/>
    </source>
</evidence>
<organism evidence="4 5">
    <name type="scientific">Paramuricea clavata</name>
    <name type="common">Red gorgonian</name>
    <name type="synonym">Violescent sea-whip</name>
    <dbReference type="NCBI Taxonomy" id="317549"/>
    <lineage>
        <taxon>Eukaryota</taxon>
        <taxon>Metazoa</taxon>
        <taxon>Cnidaria</taxon>
        <taxon>Anthozoa</taxon>
        <taxon>Octocorallia</taxon>
        <taxon>Malacalcyonacea</taxon>
        <taxon>Plexauridae</taxon>
        <taxon>Paramuricea</taxon>
    </lineage>
</organism>
<dbReference type="Proteomes" id="UP001152795">
    <property type="component" value="Unassembled WGS sequence"/>
</dbReference>
<evidence type="ECO:0000256" key="1">
    <source>
        <dbReference type="SAM" id="MobiDB-lite"/>
    </source>
</evidence>
<gene>
    <name evidence="4" type="ORF">PACLA_8A051814</name>
</gene>
<feature type="transmembrane region" description="Helical" evidence="2">
    <location>
        <begin position="444"/>
        <end position="465"/>
    </location>
</feature>
<sequence length="597" mass="65751">MMASGLIVWVGFCVVFFKNIDFVRCADECKTHADCTGLLAKYCCGGGPLTKPEDRPKRACRIGTCLHNYCETDSDCGDSSMCCRSNKCVNKGCLGCTKNSDCYFSLPDKHVCCKKTFPFNETVCGDDCIGQTCNSNDDCAGRGECCRLDKCVDVCGKCTMNSECDSDEYCCKKKKTVGNLGDNCAKSCIGEYCDTDDDCGEPSVCCISNKCVDRGCSGCTKNSDCYFTLLDKHVCCKKTFPFNETLCGDDCIGQTCKSNDDCAGRRECCRLNKCVDVCGKCTMNSECDSDEYCCRKKETIGNLGDNCAKSCIWKKCATDDDCGEPDLCCISDKCVDRDCSGCTKNTDCYVSLLDKHVCCKKTFPFNETVCGDDCIGQTCKSNDDCAGRGECCRSNKCVNTCDERSIPIPRQNPTPIPQNPTPTPQNQSPIHQPQQSDSSPGRTAGIAVAVLLIFGGVSIALIWYYKRKRPGNVTQVHRGTVALQNTQSQGTVIKNPQQNQQFFGFNNPMQQQQWPGFAIEQNPSQNNPQNNQAPMYASPNQLDDEGYVIAKDSCIDHTYENPDQVKYTIQQQGYPQLYPQSASNPHPYNPHYPGNYP</sequence>
<keyword evidence="2" id="KW-1133">Transmembrane helix</keyword>
<accession>A0A6S7KX27</accession>
<feature type="region of interest" description="Disordered" evidence="1">
    <location>
        <begin position="408"/>
        <end position="441"/>
    </location>
</feature>
<dbReference type="EMBL" id="CACRXK020017346">
    <property type="protein sequence ID" value="CAB4031082.1"/>
    <property type="molecule type" value="Genomic_DNA"/>
</dbReference>
<feature type="compositionally biased region" description="Low complexity" evidence="1">
    <location>
        <begin position="584"/>
        <end position="597"/>
    </location>
</feature>
<feature type="region of interest" description="Disordered" evidence="1">
    <location>
        <begin position="576"/>
        <end position="597"/>
    </location>
</feature>
<keyword evidence="2" id="KW-0472">Membrane</keyword>
<dbReference type="AlphaFoldDB" id="A0A6S7KX27"/>
<dbReference type="OrthoDB" id="5990311at2759"/>
<evidence type="ECO:0000256" key="2">
    <source>
        <dbReference type="SAM" id="Phobius"/>
    </source>
</evidence>
<keyword evidence="3" id="KW-0732">Signal</keyword>
<comment type="caution">
    <text evidence="4">The sequence shown here is derived from an EMBL/GenBank/DDBJ whole genome shotgun (WGS) entry which is preliminary data.</text>
</comment>
<protein>
    <submittedName>
        <fullName evidence="4">Uncharacterized protein</fullName>
    </submittedName>
</protein>
<feature type="signal peptide" evidence="3">
    <location>
        <begin position="1"/>
        <end position="25"/>
    </location>
</feature>
<evidence type="ECO:0000313" key="4">
    <source>
        <dbReference type="EMBL" id="CAB4031082.1"/>
    </source>
</evidence>
<feature type="compositionally biased region" description="Pro residues" evidence="1">
    <location>
        <begin position="410"/>
        <end position="423"/>
    </location>
</feature>
<name>A0A6S7KX27_PARCT</name>
<feature type="compositionally biased region" description="Low complexity" evidence="1">
    <location>
        <begin position="521"/>
        <end position="532"/>
    </location>
</feature>
<keyword evidence="2" id="KW-0812">Transmembrane</keyword>
<evidence type="ECO:0000313" key="5">
    <source>
        <dbReference type="Proteomes" id="UP001152795"/>
    </source>
</evidence>
<feature type="region of interest" description="Disordered" evidence="1">
    <location>
        <begin position="519"/>
        <end position="540"/>
    </location>
</feature>
<reference evidence="4" key="1">
    <citation type="submission" date="2020-04" db="EMBL/GenBank/DDBJ databases">
        <authorList>
            <person name="Alioto T."/>
            <person name="Alioto T."/>
            <person name="Gomez Garrido J."/>
        </authorList>
    </citation>
    <scope>NUCLEOTIDE SEQUENCE</scope>
    <source>
        <strain evidence="4">A484AB</strain>
    </source>
</reference>
<feature type="compositionally biased region" description="Polar residues" evidence="1">
    <location>
        <begin position="431"/>
        <end position="441"/>
    </location>
</feature>
<proteinExistence type="predicted"/>